<sequence length="189" mass="20298">MPRLAVHMFAFGSDNDEDALHGISSATRGTFTLVDNSRHHHASSSSLQDAMARCVGGLRSVTAQGVWIEVDCRCQYCPEIGVAGVMSGSYESKIASDEDAWVSVGELYADEKRPVPVLHSSTSRASTPLITRAHVSSRLDASTWTWRRGSTLPWNRERCKGPSTPAMSAEVHRVAAAGDVAARASSPAE</sequence>
<protein>
    <submittedName>
        <fullName evidence="1">Uncharacterized protein</fullName>
    </submittedName>
</protein>
<dbReference type="PANTHER" id="PTHR10579">
    <property type="entry name" value="CALCIUM-ACTIVATED CHLORIDE CHANNEL REGULATOR"/>
    <property type="match status" value="1"/>
</dbReference>
<dbReference type="AlphaFoldDB" id="A0A835KNY9"/>
<evidence type="ECO:0000313" key="1">
    <source>
        <dbReference type="EMBL" id="KAF8760703.1"/>
    </source>
</evidence>
<organism evidence="1 2">
    <name type="scientific">Digitaria exilis</name>
    <dbReference type="NCBI Taxonomy" id="1010633"/>
    <lineage>
        <taxon>Eukaryota</taxon>
        <taxon>Viridiplantae</taxon>
        <taxon>Streptophyta</taxon>
        <taxon>Embryophyta</taxon>
        <taxon>Tracheophyta</taxon>
        <taxon>Spermatophyta</taxon>
        <taxon>Magnoliopsida</taxon>
        <taxon>Liliopsida</taxon>
        <taxon>Poales</taxon>
        <taxon>Poaceae</taxon>
        <taxon>PACMAD clade</taxon>
        <taxon>Panicoideae</taxon>
        <taxon>Panicodae</taxon>
        <taxon>Paniceae</taxon>
        <taxon>Anthephorinae</taxon>
        <taxon>Digitaria</taxon>
    </lineage>
</organism>
<gene>
    <name evidence="1" type="ORF">HU200_009891</name>
</gene>
<dbReference type="PANTHER" id="PTHR10579:SF135">
    <property type="entry name" value="OS12G0203500 PROTEIN"/>
    <property type="match status" value="1"/>
</dbReference>
<comment type="caution">
    <text evidence="1">The sequence shown here is derived from an EMBL/GenBank/DDBJ whole genome shotgun (WGS) entry which is preliminary data.</text>
</comment>
<keyword evidence="2" id="KW-1185">Reference proteome</keyword>
<evidence type="ECO:0000313" key="2">
    <source>
        <dbReference type="Proteomes" id="UP000636709"/>
    </source>
</evidence>
<dbReference type="EMBL" id="JACEFO010000671">
    <property type="protein sequence ID" value="KAF8760703.1"/>
    <property type="molecule type" value="Genomic_DNA"/>
</dbReference>
<reference evidence="1" key="1">
    <citation type="submission" date="2020-07" db="EMBL/GenBank/DDBJ databases">
        <title>Genome sequence and genetic diversity analysis of an under-domesticated orphan crop, white fonio (Digitaria exilis).</title>
        <authorList>
            <person name="Bennetzen J.L."/>
            <person name="Chen S."/>
            <person name="Ma X."/>
            <person name="Wang X."/>
            <person name="Yssel A.E.J."/>
            <person name="Chaluvadi S.R."/>
            <person name="Johnson M."/>
            <person name="Gangashetty P."/>
            <person name="Hamidou F."/>
            <person name="Sanogo M.D."/>
            <person name="Zwaenepoel A."/>
            <person name="Wallace J."/>
            <person name="Van De Peer Y."/>
            <person name="Van Deynze A."/>
        </authorList>
    </citation>
    <scope>NUCLEOTIDE SEQUENCE</scope>
    <source>
        <tissue evidence="1">Leaves</tissue>
    </source>
</reference>
<dbReference type="InterPro" id="IPR051266">
    <property type="entry name" value="CLCR"/>
</dbReference>
<accession>A0A835KNY9</accession>
<dbReference type="Proteomes" id="UP000636709">
    <property type="component" value="Unassembled WGS sequence"/>
</dbReference>
<name>A0A835KNY9_9POAL</name>
<proteinExistence type="predicted"/>